<name>A0ACC1PL96_9PEZI</name>
<organism evidence="1 2">
    <name type="scientific">Xylaria curta</name>
    <dbReference type="NCBI Taxonomy" id="42375"/>
    <lineage>
        <taxon>Eukaryota</taxon>
        <taxon>Fungi</taxon>
        <taxon>Dikarya</taxon>
        <taxon>Ascomycota</taxon>
        <taxon>Pezizomycotina</taxon>
        <taxon>Sordariomycetes</taxon>
        <taxon>Xylariomycetidae</taxon>
        <taxon>Xylariales</taxon>
        <taxon>Xylariaceae</taxon>
        <taxon>Xylaria</taxon>
    </lineage>
</organism>
<evidence type="ECO:0000313" key="1">
    <source>
        <dbReference type="EMBL" id="KAJ2995622.1"/>
    </source>
</evidence>
<sequence length="1993" mass="221870">MAVVLSSENSICSTPFEIMSFTPTTPETSASPTTEFLAPFTIQYNEIAYSFLLESQHTQYLDTYRDRFHNIVAGLVPDESSWVPESTGSLILMFINFLLEQNVPARFLSCLLRSARAELNQGDVHTFISRQRGNAEARKSMLRVMVSLLEDSQQPIPRPPSALISAVIKKEASILLAFGGQGTMNPSCVDELAELYSVYRPLISPLISTIDPILRNLSRHPDTSYFYQDREIKLHEWLENHDSRPDKAFISAAATSFPIIGLVDLAHYCITCKMLDKSPGEMGQLLFGVTGHSQGIVIAAVASLSDSWDSFFHNARWAIELLFWVGYHSHRAALPSMLGPAALGDSTREGDGLPSHLLVVRGLREKKLLGELTACNKQLEVRERLYLALKNGPESYVVAGSPRSLRGLTLHLRRIRVQQGHDQSRVPYSQRKPDIQCQFLPVSAPFHSPHLVIAADRVKEIFVETSRSPKVANLRTPIFHTESGLEIREIDSTETSLTHILIDAIASKMVDWPASLQVGQLRRPTHCIVYGGGRLSDLVYRIVEGHGIRVVDGTSLEPSLAMVGTKAELFSPSLEPWQLKTLPWGDSYRPTVRKTLDGQAILDTRLSTLLKSPPVMTAGMTPTTVHWDFVSAIMNAGYHVELAGGGFFDEPSMSVAIEKLAGSIPAGRGITINLIYANPKALGFQIPLIRRLINQGMPVEGLTIGAGIPSADVAAEYIETLGIKHISFKPGGLGGVVEAITPARTFMNLFSKCSRMMVACEAHTSPQVKELLVQARGVEDNDWESTYDGGGKCGILTVTSEMGQPIHKLATRGVRFWKELDDTIFSLPRAERVSALQQRKSEIISRLNSDFAKPWFGQDSTGKPTDLEDMTYAEVLSRLIELMYISHENRWIDGSYKQIADDFANRTWERLGSGQSQDNWDSSFLNEPHAVKDLLSSTFPDAVFQLLHPEDVRFFVSACRIGGRKPVNFILALDEDFEYWFKKDSLWQSEDIDAVYLCDPERVCILQSPVSVRYITKGNQTAKEILDEIHQGLVTMHESIERQSSLLAPSSLAEKPLSSEATFDDKMETHIVFRTKNSLEPVAWRDYIRQAVPAVAAVFLNSTIFTVFPDNAARNQPNPFHRLVPPRDGWSVQISRDGREALLVDDVEDMTLARFFSREGSRIEISLYHDVAVRSTPAVLNLEWEFQDATTQLVEVSKTRDQSVQEFYAYLWLGRRDGMVSGYLTDIFYGEEVVLSSHLHESLNTAIAHAFRDTAAVRYTPNIPTEAAVIAAWDVLMRPLLLPELQVDLLRLVHRSINIAYLPGASLLQAGDAIRAQSSVRSILIEASGKSVTVEAKLMRAGQHIITIVTEFFIKGKFTDYHTTFEQSKDPDVELKVETEEDEAILLDREWFTSNDATKALKGLNLVFCTTTRSTMSGPARYASIRTEGKVYHQLWNKTRIPIGTIDFEATDCHGNPVTDFLHRKGNEIDSTMPLKSPGWTGDAEKIVAMPQQSKLYSTISKDCNPIHTSPVFAEVAGLPSTITHGMYISAVCRRVVEELAVGGDATRLRRFTSSFISMVRQGERLSVGITHVAMRQGLMLIEVSARLVESGDEVLRGQAEVDQPLTTYLFTGQGTSSKGMGMALYESSPVAKALWDEMDTALMDQFGWSILDLVRENPKELTIHFRGPQGRKVLENYLSMKTEVVSVDGSTRLVPVLPGLSSSSASYTFSDSRGLLQATAFAQPTIVLLEKATMQHMQANGLVQDGASFAGHSLGEYGALYSLAEFVEPKLMLSIIFYRGLVMQFAVRRDVNGNSGYSMVAANPMRVGKYFDEHVLRKVVNHISEESRELLEIVNFNLQNEQYVCAGHVRNINTLTEILNFLSTKGKAGAEMVEELLVNEDRRTSVLGREIAAEVAKSQTFPLGLDLRRGKATIPLVGIDIPFHSKLLRPGVAAYRRFLQQCIKVEDVRPERMVGRFTPNVMGKPFSLATPYIEETADLTRSPVLRELVRTY</sequence>
<reference evidence="1" key="1">
    <citation type="submission" date="2022-10" db="EMBL/GenBank/DDBJ databases">
        <title>Genome Sequence of Xylaria curta.</title>
        <authorList>
            <person name="Buettner E."/>
        </authorList>
    </citation>
    <scope>NUCLEOTIDE SEQUENCE</scope>
    <source>
        <strain evidence="1">Babe10</strain>
    </source>
</reference>
<comment type="caution">
    <text evidence="1">The sequence shown here is derived from an EMBL/GenBank/DDBJ whole genome shotgun (WGS) entry which is preliminary data.</text>
</comment>
<keyword evidence="2" id="KW-1185">Reference proteome</keyword>
<gene>
    <name evidence="1" type="ORF">NUW58_g1224</name>
</gene>
<proteinExistence type="predicted"/>
<accession>A0ACC1PL96</accession>
<evidence type="ECO:0000313" key="2">
    <source>
        <dbReference type="Proteomes" id="UP001143856"/>
    </source>
</evidence>
<dbReference type="Proteomes" id="UP001143856">
    <property type="component" value="Unassembled WGS sequence"/>
</dbReference>
<protein>
    <submittedName>
        <fullName evidence="1">Uncharacterized protein</fullName>
    </submittedName>
</protein>
<dbReference type="EMBL" id="JAPDGR010000127">
    <property type="protein sequence ID" value="KAJ2995622.1"/>
    <property type="molecule type" value="Genomic_DNA"/>
</dbReference>